<keyword evidence="7 10" id="KW-1133">Transmembrane helix</keyword>
<keyword evidence="8 10" id="KW-0472">Membrane</keyword>
<dbReference type="Proteomes" id="UP001203136">
    <property type="component" value="Unassembled WGS sequence"/>
</dbReference>
<name>A0AAW6AR89_CLOSY</name>
<reference evidence="11" key="1">
    <citation type="journal article" date="2022" name="Cell Host Microbe">
        <title>Colonization of the live biotherapeutic product VE303 and modulation of the microbiota and metabolites in healthy volunteers.</title>
        <authorList>
            <person name="Dsouza M."/>
            <person name="Menon R."/>
            <person name="Crossette E."/>
            <person name="Bhattarai S.K."/>
            <person name="Schneider J."/>
            <person name="Kim Y.G."/>
            <person name="Reddy S."/>
            <person name="Caballero S."/>
            <person name="Felix C."/>
            <person name="Cornacchione L."/>
            <person name="Hendrickson J."/>
            <person name="Watson A.R."/>
            <person name="Minot S.S."/>
            <person name="Greenfield N."/>
            <person name="Schopf L."/>
            <person name="Szabady R."/>
            <person name="Patarroyo J."/>
            <person name="Smith W."/>
            <person name="Harrison P."/>
            <person name="Kuijper E.J."/>
            <person name="Kelly C.P."/>
            <person name="Olle B."/>
            <person name="Bobilev D."/>
            <person name="Silber J.L."/>
            <person name="Bucci V."/>
            <person name="Roberts B."/>
            <person name="Faith J."/>
            <person name="Norman J.M."/>
        </authorList>
    </citation>
    <scope>NUCLEOTIDE SEQUENCE</scope>
    <source>
        <strain evidence="11">VE303-04</strain>
    </source>
</reference>
<evidence type="ECO:0000313" key="11">
    <source>
        <dbReference type="EMBL" id="MCK0085630.1"/>
    </source>
</evidence>
<dbReference type="PANTHER" id="PTHR43823">
    <property type="entry name" value="SPORULATION PROTEIN YKVU"/>
    <property type="match status" value="1"/>
</dbReference>
<dbReference type="GO" id="GO:0042910">
    <property type="term" value="F:xenobiotic transmembrane transporter activity"/>
    <property type="evidence" value="ECO:0007669"/>
    <property type="project" value="InterPro"/>
</dbReference>
<gene>
    <name evidence="11" type="ORF">K5I21_07035</name>
    <name evidence="12" type="ORF">PM006_07985</name>
</gene>
<dbReference type="GO" id="GO:0046677">
    <property type="term" value="P:response to antibiotic"/>
    <property type="evidence" value="ECO:0007669"/>
    <property type="project" value="UniProtKB-KW"/>
</dbReference>
<feature type="transmembrane region" description="Helical" evidence="10">
    <location>
        <begin position="12"/>
        <end position="33"/>
    </location>
</feature>
<evidence type="ECO:0000256" key="4">
    <source>
        <dbReference type="ARBA" id="ARBA00022448"/>
    </source>
</evidence>
<feature type="transmembrane region" description="Helical" evidence="10">
    <location>
        <begin position="414"/>
        <end position="434"/>
    </location>
</feature>
<sequence length="443" mass="48003">MNNELNREINLKSILAFTLPSIFMMVVMSLYTIVDGIFVSRLINTNAFSAVNIIYPLMSIVIGLGTMFGTGTTAIVSRKLGEGRQKEANQIVTFIILFTIGLGIAFSVVSCLFLGDIIHLLGANDAVFDYCREYALPIILFLPFSLLQVQFQSLFVANGKPGTGLLVTLVSGLANVFLDYYFIAVCNMGVAGAAVATGIGYFIAAVFGLYYFARHREAPLHFVKPRASMQTLMRAMTNGSSEMVSNLSTSVTTFLFNIIMMRLIGPDGVAAISILLYLDFVLIAINLGYSIGVAPLFSYNYGSGDCRKLKKLFRISLYFCTSVGVVMTAGTVLFADWLASVFSPAGSAVHALAATGLRIFAVSYLFKGFSIFTSALFTAFGNGTLSAILSFMRTLILLVSAILLFSSLFGITGVWSATPAAETIAFLLAAFLAWKYGKVYRYL</sequence>
<feature type="transmembrane region" description="Helical" evidence="10">
    <location>
        <begin position="53"/>
        <end position="76"/>
    </location>
</feature>
<dbReference type="InterPro" id="IPR045070">
    <property type="entry name" value="MATE_MepA-like"/>
</dbReference>
<dbReference type="GO" id="GO:0015297">
    <property type="term" value="F:antiporter activity"/>
    <property type="evidence" value="ECO:0007669"/>
    <property type="project" value="InterPro"/>
</dbReference>
<reference evidence="12" key="2">
    <citation type="submission" date="2023-01" db="EMBL/GenBank/DDBJ databases">
        <title>Human gut microbiome strain richness.</title>
        <authorList>
            <person name="Chen-Liaw A."/>
        </authorList>
    </citation>
    <scope>NUCLEOTIDE SEQUENCE</scope>
    <source>
        <strain evidence="12">B1_m1001713B170214d0_201011</strain>
    </source>
</reference>
<comment type="similarity">
    <text evidence="2">Belongs to the multi antimicrobial extrusion (MATE) (TC 2.A.66.1) family. MepA subfamily.</text>
</comment>
<evidence type="ECO:0000256" key="8">
    <source>
        <dbReference type="ARBA" id="ARBA00023136"/>
    </source>
</evidence>
<proteinExistence type="inferred from homology"/>
<evidence type="ECO:0000256" key="7">
    <source>
        <dbReference type="ARBA" id="ARBA00022989"/>
    </source>
</evidence>
<feature type="transmembrane region" description="Helical" evidence="10">
    <location>
        <begin position="359"/>
        <end position="380"/>
    </location>
</feature>
<evidence type="ECO:0000256" key="9">
    <source>
        <dbReference type="ARBA" id="ARBA00023251"/>
    </source>
</evidence>
<dbReference type="InterPro" id="IPR002528">
    <property type="entry name" value="MATE_fam"/>
</dbReference>
<dbReference type="EMBL" id="JAINVB010000001">
    <property type="protein sequence ID" value="MCK0085630.1"/>
    <property type="molecule type" value="Genomic_DNA"/>
</dbReference>
<evidence type="ECO:0000256" key="2">
    <source>
        <dbReference type="ARBA" id="ARBA00008417"/>
    </source>
</evidence>
<feature type="transmembrane region" description="Helical" evidence="10">
    <location>
        <begin position="135"/>
        <end position="157"/>
    </location>
</feature>
<dbReference type="Proteomes" id="UP001300871">
    <property type="component" value="Unassembled WGS sequence"/>
</dbReference>
<dbReference type="InterPro" id="IPR048279">
    <property type="entry name" value="MdtK-like"/>
</dbReference>
<keyword evidence="4" id="KW-0813">Transport</keyword>
<feature type="transmembrane region" description="Helical" evidence="10">
    <location>
        <begin position="164"/>
        <end position="183"/>
    </location>
</feature>
<keyword evidence="5" id="KW-1003">Cell membrane</keyword>
<evidence type="ECO:0000256" key="1">
    <source>
        <dbReference type="ARBA" id="ARBA00004651"/>
    </source>
</evidence>
<dbReference type="GO" id="GO:0005886">
    <property type="term" value="C:plasma membrane"/>
    <property type="evidence" value="ECO:0007669"/>
    <property type="project" value="UniProtKB-SubCell"/>
</dbReference>
<organism evidence="12 13">
    <name type="scientific">Clostridium symbiosum</name>
    <name type="common">Bacteroides symbiosus</name>
    <dbReference type="NCBI Taxonomy" id="1512"/>
    <lineage>
        <taxon>Bacteria</taxon>
        <taxon>Bacillati</taxon>
        <taxon>Bacillota</taxon>
        <taxon>Clostridia</taxon>
        <taxon>Lachnospirales</taxon>
        <taxon>Lachnospiraceae</taxon>
        <taxon>Otoolea</taxon>
    </lineage>
</organism>
<accession>A0AAW6AR89</accession>
<dbReference type="Pfam" id="PF01554">
    <property type="entry name" value="MatE"/>
    <property type="match status" value="2"/>
</dbReference>
<evidence type="ECO:0000256" key="3">
    <source>
        <dbReference type="ARBA" id="ARBA00022106"/>
    </source>
</evidence>
<dbReference type="NCBIfam" id="TIGR00797">
    <property type="entry name" value="matE"/>
    <property type="match status" value="1"/>
</dbReference>
<evidence type="ECO:0000256" key="5">
    <source>
        <dbReference type="ARBA" id="ARBA00022475"/>
    </source>
</evidence>
<feature type="transmembrane region" description="Helical" evidence="10">
    <location>
        <begin position="189"/>
        <end position="212"/>
    </location>
</feature>
<comment type="caution">
    <text evidence="12">The sequence shown here is derived from an EMBL/GenBank/DDBJ whole genome shotgun (WGS) entry which is preliminary data.</text>
</comment>
<keyword evidence="9" id="KW-0046">Antibiotic resistance</keyword>
<feature type="transmembrane region" description="Helical" evidence="10">
    <location>
        <begin position="270"/>
        <end position="297"/>
    </location>
</feature>
<comment type="subcellular location">
    <subcellularLocation>
        <location evidence="1">Cell membrane</location>
        <topology evidence="1">Multi-pass membrane protein</topology>
    </subcellularLocation>
</comment>
<dbReference type="PANTHER" id="PTHR43823:SF3">
    <property type="entry name" value="MULTIDRUG EXPORT PROTEIN MEPA"/>
    <property type="match status" value="1"/>
</dbReference>
<evidence type="ECO:0000256" key="10">
    <source>
        <dbReference type="SAM" id="Phobius"/>
    </source>
</evidence>
<protein>
    <recommendedName>
        <fullName evidence="3">Multidrug export protein MepA</fullName>
    </recommendedName>
</protein>
<dbReference type="CDD" id="cd13143">
    <property type="entry name" value="MATE_MepA_like"/>
    <property type="match status" value="1"/>
</dbReference>
<keyword evidence="6 10" id="KW-0812">Transmembrane</keyword>
<dbReference type="EMBL" id="JAQLGM010000015">
    <property type="protein sequence ID" value="MDB2000137.1"/>
    <property type="molecule type" value="Genomic_DNA"/>
</dbReference>
<dbReference type="AlphaFoldDB" id="A0AAW6AR89"/>
<dbReference type="PIRSF" id="PIRSF006603">
    <property type="entry name" value="DinF"/>
    <property type="match status" value="1"/>
</dbReference>
<feature type="transmembrane region" description="Helical" evidence="10">
    <location>
        <begin position="387"/>
        <end position="408"/>
    </location>
</feature>
<feature type="transmembrane region" description="Helical" evidence="10">
    <location>
        <begin position="243"/>
        <end position="264"/>
    </location>
</feature>
<evidence type="ECO:0000313" key="12">
    <source>
        <dbReference type="EMBL" id="MDB2000137.1"/>
    </source>
</evidence>
<feature type="transmembrane region" description="Helical" evidence="10">
    <location>
        <begin position="317"/>
        <end position="339"/>
    </location>
</feature>
<feature type="transmembrane region" description="Helical" evidence="10">
    <location>
        <begin position="88"/>
        <end position="115"/>
    </location>
</feature>
<evidence type="ECO:0000313" key="13">
    <source>
        <dbReference type="Proteomes" id="UP001300871"/>
    </source>
</evidence>
<dbReference type="InterPro" id="IPR051327">
    <property type="entry name" value="MATE_MepA_subfamily"/>
</dbReference>
<evidence type="ECO:0000256" key="6">
    <source>
        <dbReference type="ARBA" id="ARBA00022692"/>
    </source>
</evidence>
<dbReference type="RefSeq" id="WP_003504459.1">
    <property type="nucleotide sequence ID" value="NZ_CABHNX010000023.1"/>
</dbReference>